<comment type="caution">
    <text evidence="2">The sequence shown here is derived from an EMBL/GenBank/DDBJ whole genome shotgun (WGS) entry which is preliminary data.</text>
</comment>
<accession>A0AAD2ES59</accession>
<evidence type="ECO:0008006" key="4">
    <source>
        <dbReference type="Google" id="ProtNLM"/>
    </source>
</evidence>
<proteinExistence type="predicted"/>
<dbReference type="RefSeq" id="WP_316871415.1">
    <property type="nucleotide sequence ID" value="NZ_CATWAF010000007.1"/>
</dbReference>
<keyword evidence="1" id="KW-0472">Membrane</keyword>
<organism evidence="2 3">
    <name type="scientific">Ralstonia wenshanensis</name>
    <dbReference type="NCBI Taxonomy" id="2842456"/>
    <lineage>
        <taxon>Bacteria</taxon>
        <taxon>Pseudomonadati</taxon>
        <taxon>Pseudomonadota</taxon>
        <taxon>Betaproteobacteria</taxon>
        <taxon>Burkholderiales</taxon>
        <taxon>Burkholderiaceae</taxon>
        <taxon>Ralstonia</taxon>
    </lineage>
</organism>
<reference evidence="2 3" key="1">
    <citation type="submission" date="2023-07" db="EMBL/GenBank/DDBJ databases">
        <authorList>
            <person name="Peeters C."/>
        </authorList>
    </citation>
    <scope>NUCLEOTIDE SEQUENCE [LARGE SCALE GENOMIC DNA]</scope>
    <source>
        <strain evidence="2 3">LMG 18091</strain>
    </source>
</reference>
<dbReference type="AlphaFoldDB" id="A0AAD2ES59"/>
<evidence type="ECO:0000313" key="3">
    <source>
        <dbReference type="Proteomes" id="UP001189915"/>
    </source>
</evidence>
<dbReference type="Proteomes" id="UP001189915">
    <property type="component" value="Unassembled WGS sequence"/>
</dbReference>
<keyword evidence="1" id="KW-1133">Transmembrane helix</keyword>
<sequence length="179" mass="19666">MIVESSDNKGKPSVGRRVGKFVVFNMIPGYPVYKALKAAKETASTGAATVHDLVAELEKRKPQKKIVRTYREALALRTPESLPLKAIAQSCLNRKRLCLAVVTIALAYAVGGALGGSFLTAFTGLLALCLPMLFVAKFEHQLWQLDTGPLRPDAPLGGFREFFRSKGVWLRLVSPHLFR</sequence>
<dbReference type="EMBL" id="CATWAF010000007">
    <property type="protein sequence ID" value="CAJ0704967.1"/>
    <property type="molecule type" value="Genomic_DNA"/>
</dbReference>
<protein>
    <recommendedName>
        <fullName evidence="4">Transmembrane protein</fullName>
    </recommendedName>
</protein>
<evidence type="ECO:0000313" key="2">
    <source>
        <dbReference type="EMBL" id="CAJ0704967.1"/>
    </source>
</evidence>
<feature type="transmembrane region" description="Helical" evidence="1">
    <location>
        <begin position="97"/>
        <end position="115"/>
    </location>
</feature>
<gene>
    <name evidence="2" type="ORF">LMG18091_04315</name>
</gene>
<keyword evidence="3" id="KW-1185">Reference proteome</keyword>
<evidence type="ECO:0000256" key="1">
    <source>
        <dbReference type="SAM" id="Phobius"/>
    </source>
</evidence>
<keyword evidence="1" id="KW-0812">Transmembrane</keyword>
<name>A0AAD2ES59_9RALS</name>